<evidence type="ECO:0000313" key="2">
    <source>
        <dbReference type="Proteomes" id="UP000225706"/>
    </source>
</evidence>
<accession>A0A2B4RB94</accession>
<reference evidence="2" key="1">
    <citation type="journal article" date="2017" name="bioRxiv">
        <title>Comparative analysis of the genomes of Stylophora pistillata and Acropora digitifera provides evidence for extensive differences between species of corals.</title>
        <authorList>
            <person name="Voolstra C.R."/>
            <person name="Li Y."/>
            <person name="Liew Y.J."/>
            <person name="Baumgarten S."/>
            <person name="Zoccola D."/>
            <person name="Flot J.-F."/>
            <person name="Tambutte S."/>
            <person name="Allemand D."/>
            <person name="Aranda M."/>
        </authorList>
    </citation>
    <scope>NUCLEOTIDE SEQUENCE [LARGE SCALE GENOMIC DNA]</scope>
</reference>
<dbReference type="OrthoDB" id="5982004at2759"/>
<organism evidence="1 2">
    <name type="scientific">Stylophora pistillata</name>
    <name type="common">Smooth cauliflower coral</name>
    <dbReference type="NCBI Taxonomy" id="50429"/>
    <lineage>
        <taxon>Eukaryota</taxon>
        <taxon>Metazoa</taxon>
        <taxon>Cnidaria</taxon>
        <taxon>Anthozoa</taxon>
        <taxon>Hexacorallia</taxon>
        <taxon>Scleractinia</taxon>
        <taxon>Astrocoeniina</taxon>
        <taxon>Pocilloporidae</taxon>
        <taxon>Stylophora</taxon>
    </lineage>
</organism>
<proteinExistence type="predicted"/>
<dbReference type="AlphaFoldDB" id="A0A2B4RB94"/>
<dbReference type="EMBL" id="LSMT01000843">
    <property type="protein sequence ID" value="PFX14079.1"/>
    <property type="molecule type" value="Genomic_DNA"/>
</dbReference>
<evidence type="ECO:0000313" key="1">
    <source>
        <dbReference type="EMBL" id="PFX14079.1"/>
    </source>
</evidence>
<keyword evidence="2" id="KW-1185">Reference proteome</keyword>
<protein>
    <submittedName>
        <fullName evidence="1">Uncharacterized protein</fullName>
    </submittedName>
</protein>
<comment type="caution">
    <text evidence="1">The sequence shown here is derived from an EMBL/GenBank/DDBJ whole genome shotgun (WGS) entry which is preliminary data.</text>
</comment>
<dbReference type="Proteomes" id="UP000225706">
    <property type="component" value="Unassembled WGS sequence"/>
</dbReference>
<sequence length="260" mass="29701">MYRISYKISMEIVKTYPPPLCNECRLAYNEELRVMSSPMYYNSGYLNNNQLKKLPPGIFSNNTQLRWLCNELDRDILAIRVRLGSLCRGNSGREASVENASSVKVRRCVEAFCAMRALDLTAEKGSIVWLTVLPPQESGFNLNKQEFLDVAKLSKYSLQNDPRDLAAELLSTVYGDVEVDTVLQDISGEQLKRGADRAKGARLNLHARGFCEQQRSAFPDVKVCHPNAESYKNIEPQQIYRMHQNEKNSQYSRRVLEIEP</sequence>
<name>A0A2B4RB94_STYPI</name>
<gene>
    <name evidence="1" type="ORF">AWC38_SpisGene21797</name>
</gene>